<dbReference type="GO" id="GO:0005524">
    <property type="term" value="F:ATP binding"/>
    <property type="evidence" value="ECO:0007669"/>
    <property type="project" value="UniProtKB-KW"/>
</dbReference>
<keyword evidence="5" id="KW-1185">Reference proteome</keyword>
<dbReference type="GO" id="GO:0005737">
    <property type="term" value="C:cytoplasm"/>
    <property type="evidence" value="ECO:0007669"/>
    <property type="project" value="TreeGrafter"/>
</dbReference>
<sequence>MEEAENKLVEFQQSGKSMLQEEVTDIDIAEIVSKWTGIAVTNLQQSERENCFFLEDVFHKRVICQDIAVLMDEYIVFQPLDTTKINHIVEIQNRYEQKLYLQYTPEAVELLDSLGFDPNYGARPVKRWRRMRLVFGVLKGDSKEDDAVLVDASSTAIAIGLAPQKKLVLQRFENGKEELVAND</sequence>
<proteinExistence type="predicted"/>
<dbReference type="AlphaFoldDB" id="A0AAV5BXC1"/>
<dbReference type="PANTHER" id="PTHR11638">
    <property type="entry name" value="ATP-DEPENDENT CLP PROTEASE"/>
    <property type="match status" value="1"/>
</dbReference>
<dbReference type="EMBL" id="BQKI01000003">
    <property type="protein sequence ID" value="GJM90394.1"/>
    <property type="molecule type" value="Genomic_DNA"/>
</dbReference>
<keyword evidence="2" id="KW-0067">ATP-binding</keyword>
<evidence type="ECO:0000313" key="4">
    <source>
        <dbReference type="EMBL" id="GJM90394.1"/>
    </source>
</evidence>
<dbReference type="GO" id="GO:0034605">
    <property type="term" value="P:cellular response to heat"/>
    <property type="evidence" value="ECO:0007669"/>
    <property type="project" value="TreeGrafter"/>
</dbReference>
<protein>
    <recommendedName>
        <fullName evidence="3">Clp ATPase C-terminal domain-containing protein</fullName>
    </recommendedName>
</protein>
<gene>
    <name evidence="4" type="primary">ga06671</name>
    <name evidence="4" type="ORF">PR202_ga06671</name>
</gene>
<reference evidence="4" key="1">
    <citation type="journal article" date="2018" name="DNA Res.">
        <title>Multiple hybrid de novo genome assembly of finger millet, an orphan allotetraploid crop.</title>
        <authorList>
            <person name="Hatakeyama M."/>
            <person name="Aluri S."/>
            <person name="Balachadran M.T."/>
            <person name="Sivarajan S.R."/>
            <person name="Patrignani A."/>
            <person name="Gruter S."/>
            <person name="Poveda L."/>
            <person name="Shimizu-Inatsugi R."/>
            <person name="Baeten J."/>
            <person name="Francoijs K.J."/>
            <person name="Nataraja K.N."/>
            <person name="Reddy Y.A.N."/>
            <person name="Phadnis S."/>
            <person name="Ravikumar R.L."/>
            <person name="Schlapbach R."/>
            <person name="Sreeman S.M."/>
            <person name="Shimizu K.K."/>
        </authorList>
    </citation>
    <scope>NUCLEOTIDE SEQUENCE</scope>
</reference>
<dbReference type="GO" id="GO:0016887">
    <property type="term" value="F:ATP hydrolysis activity"/>
    <property type="evidence" value="ECO:0007669"/>
    <property type="project" value="TreeGrafter"/>
</dbReference>
<name>A0AAV5BXC1_ELECO</name>
<dbReference type="InterPro" id="IPR050130">
    <property type="entry name" value="ClpA_ClpB"/>
</dbReference>
<dbReference type="InterPro" id="IPR019489">
    <property type="entry name" value="Clp_ATPase_C"/>
</dbReference>
<evidence type="ECO:0000259" key="3">
    <source>
        <dbReference type="SMART" id="SM01086"/>
    </source>
</evidence>
<reference evidence="4" key="2">
    <citation type="submission" date="2021-12" db="EMBL/GenBank/DDBJ databases">
        <title>Resequencing data analysis of finger millet.</title>
        <authorList>
            <person name="Hatakeyama M."/>
            <person name="Aluri S."/>
            <person name="Balachadran M.T."/>
            <person name="Sivarajan S.R."/>
            <person name="Poveda L."/>
            <person name="Shimizu-Inatsugi R."/>
            <person name="Schlapbach R."/>
            <person name="Sreeman S.M."/>
            <person name="Shimizu K.K."/>
        </authorList>
    </citation>
    <scope>NUCLEOTIDE SEQUENCE</scope>
</reference>
<evidence type="ECO:0000256" key="2">
    <source>
        <dbReference type="ARBA" id="ARBA00022840"/>
    </source>
</evidence>
<accession>A0AAV5BXC1</accession>
<evidence type="ECO:0000313" key="5">
    <source>
        <dbReference type="Proteomes" id="UP001054889"/>
    </source>
</evidence>
<evidence type="ECO:0000256" key="1">
    <source>
        <dbReference type="ARBA" id="ARBA00022741"/>
    </source>
</evidence>
<organism evidence="4 5">
    <name type="scientific">Eleusine coracana subsp. coracana</name>
    <dbReference type="NCBI Taxonomy" id="191504"/>
    <lineage>
        <taxon>Eukaryota</taxon>
        <taxon>Viridiplantae</taxon>
        <taxon>Streptophyta</taxon>
        <taxon>Embryophyta</taxon>
        <taxon>Tracheophyta</taxon>
        <taxon>Spermatophyta</taxon>
        <taxon>Magnoliopsida</taxon>
        <taxon>Liliopsida</taxon>
        <taxon>Poales</taxon>
        <taxon>Poaceae</taxon>
        <taxon>PACMAD clade</taxon>
        <taxon>Chloridoideae</taxon>
        <taxon>Cynodonteae</taxon>
        <taxon>Eleusininae</taxon>
        <taxon>Eleusine</taxon>
    </lineage>
</organism>
<feature type="domain" description="Clp ATPase C-terminal" evidence="3">
    <location>
        <begin position="80"/>
        <end position="159"/>
    </location>
</feature>
<keyword evidence="1" id="KW-0547">Nucleotide-binding</keyword>
<comment type="caution">
    <text evidence="4">The sequence shown here is derived from an EMBL/GenBank/DDBJ whole genome shotgun (WGS) entry which is preliminary data.</text>
</comment>
<dbReference type="Pfam" id="PF10431">
    <property type="entry name" value="ClpB_D2-small"/>
    <property type="match status" value="1"/>
</dbReference>
<dbReference type="Proteomes" id="UP001054889">
    <property type="component" value="Unassembled WGS sequence"/>
</dbReference>
<dbReference type="SMART" id="SM01086">
    <property type="entry name" value="ClpB_D2-small"/>
    <property type="match status" value="1"/>
</dbReference>
<dbReference type="PANTHER" id="PTHR11638:SF86">
    <property type="entry name" value="CHAPERONE PROTEIN CLPB4, MITOCHONDRIAL"/>
    <property type="match status" value="1"/>
</dbReference>
<dbReference type="Gene3D" id="1.10.8.60">
    <property type="match status" value="2"/>
</dbReference>